<organism evidence="2">
    <name type="scientific">Pseudomonas fluorescens</name>
    <dbReference type="NCBI Taxonomy" id="294"/>
    <lineage>
        <taxon>Bacteria</taxon>
        <taxon>Pseudomonadati</taxon>
        <taxon>Pseudomonadota</taxon>
        <taxon>Gammaproteobacteria</taxon>
        <taxon>Pseudomonadales</taxon>
        <taxon>Pseudomonadaceae</taxon>
        <taxon>Pseudomonas</taxon>
    </lineage>
</organism>
<name>A0A5E6RD60_PSEFL</name>
<dbReference type="AlphaFoldDB" id="A0A5E6RD60"/>
<reference evidence="1 3" key="2">
    <citation type="submission" date="2024-03" db="EMBL/GenBank/DDBJ databases">
        <authorList>
            <person name="Alaster D. Moffat"/>
            <person name="Govind Chandra"/>
            <person name="Andrew W. Truman"/>
        </authorList>
    </citation>
    <scope>NUCLEOTIDE SEQUENCE [LARGE SCALE GENOMIC DNA]</scope>
    <source>
        <strain evidence="1">PS652</strain>
    </source>
</reference>
<evidence type="ECO:0000313" key="1">
    <source>
        <dbReference type="EMBL" id="CAK9889216.1"/>
    </source>
</evidence>
<proteinExistence type="predicted"/>
<sequence length="354" mass="39172">MAVQYGMRTKDASGRVTLDTSITSIRSLKMMTITGNGQYNQTLDVPEITAESFVVVDALMDLKENTWTPQAWWTPGKLQLRAAGVTQWQLMILSQGSEPFANNGNYGVRTFNNNVKTQIDSVNRVLGVRYSGEFQFGMYWQPGMQAQIIPSFFYKFPTPITTYERPLVFLNAANYMMVGGFYVEGSPGNWTGWGVVQYGNYYMYHGLSVSDYMQMKWYCATYQSDTSVAGMYGATVHAADGARLFSSTANIATLNSQPTATSFYNDGQPIELPGNYISSFRMPWTGQQGDYVLANALFSCTNIVQGSQPIKTNFGGFLPNDRTVLKMHTSNAGGVDAVTPNGRTAFASRPQLPL</sequence>
<reference evidence="2" key="1">
    <citation type="submission" date="2019-09" db="EMBL/GenBank/DDBJ databases">
        <authorList>
            <person name="Chandra G."/>
            <person name="Truman W A."/>
        </authorList>
    </citation>
    <scope>NUCLEOTIDE SEQUENCE [LARGE SCALE GENOMIC DNA]</scope>
    <source>
        <strain evidence="2">PS652</strain>
    </source>
</reference>
<evidence type="ECO:0000313" key="2">
    <source>
        <dbReference type="EMBL" id="VVM66874.1"/>
    </source>
</evidence>
<dbReference type="EMBL" id="CABVHG010000007">
    <property type="protein sequence ID" value="VVM66874.1"/>
    <property type="molecule type" value="Genomic_DNA"/>
</dbReference>
<protein>
    <submittedName>
        <fullName evidence="2">Uncharacterized protein</fullName>
    </submittedName>
</protein>
<dbReference type="RefSeq" id="WP_150776842.1">
    <property type="nucleotide sequence ID" value="NZ_OZ024668.1"/>
</dbReference>
<gene>
    <name evidence="2" type="ORF">PS652_01570</name>
    <name evidence="1" type="ORF">PS652_02045</name>
</gene>
<dbReference type="EMBL" id="OZ024668">
    <property type="protein sequence ID" value="CAK9889216.1"/>
    <property type="molecule type" value="Genomic_DNA"/>
</dbReference>
<evidence type="ECO:0000313" key="3">
    <source>
        <dbReference type="Proteomes" id="UP000326595"/>
    </source>
</evidence>
<accession>A0A5E6RD60</accession>
<dbReference type="Proteomes" id="UP000326595">
    <property type="component" value="Chromosome"/>
</dbReference>